<organism evidence="2 3">
    <name type="scientific">Suillus luteus UH-Slu-Lm8-n1</name>
    <dbReference type="NCBI Taxonomy" id="930992"/>
    <lineage>
        <taxon>Eukaryota</taxon>
        <taxon>Fungi</taxon>
        <taxon>Dikarya</taxon>
        <taxon>Basidiomycota</taxon>
        <taxon>Agaricomycotina</taxon>
        <taxon>Agaricomycetes</taxon>
        <taxon>Agaricomycetidae</taxon>
        <taxon>Boletales</taxon>
        <taxon>Suillineae</taxon>
        <taxon>Suillaceae</taxon>
        <taxon>Suillus</taxon>
    </lineage>
</organism>
<evidence type="ECO:0000313" key="3">
    <source>
        <dbReference type="Proteomes" id="UP000054485"/>
    </source>
</evidence>
<keyword evidence="3" id="KW-1185">Reference proteome</keyword>
<dbReference type="HOGENOM" id="CLU_3038204_0_0_1"/>
<accession>A0A0D0BBX8</accession>
<feature type="compositionally biased region" description="Polar residues" evidence="1">
    <location>
        <begin position="23"/>
        <end position="35"/>
    </location>
</feature>
<name>A0A0D0BBX8_9AGAM</name>
<dbReference type="InParanoid" id="A0A0D0BBX8"/>
<gene>
    <name evidence="2" type="ORF">CY34DRAFT_803408</name>
</gene>
<dbReference type="EMBL" id="KN835204">
    <property type="protein sequence ID" value="KIK43797.1"/>
    <property type="molecule type" value="Genomic_DNA"/>
</dbReference>
<sequence>MGPVQISPVESDTYCTQKTRTGKWISSASGPSTHASPKLLRRMRPTCGSNKKFCQ</sequence>
<feature type="non-terminal residue" evidence="2">
    <location>
        <position position="55"/>
    </location>
</feature>
<evidence type="ECO:0000313" key="2">
    <source>
        <dbReference type="EMBL" id="KIK43797.1"/>
    </source>
</evidence>
<reference evidence="2 3" key="1">
    <citation type="submission" date="2014-04" db="EMBL/GenBank/DDBJ databases">
        <authorList>
            <consortium name="DOE Joint Genome Institute"/>
            <person name="Kuo A."/>
            <person name="Ruytinx J."/>
            <person name="Rineau F."/>
            <person name="Colpaert J."/>
            <person name="Kohler A."/>
            <person name="Nagy L.G."/>
            <person name="Floudas D."/>
            <person name="Copeland A."/>
            <person name="Barry K.W."/>
            <person name="Cichocki N."/>
            <person name="Veneault-Fourrey C."/>
            <person name="LaButti K."/>
            <person name="Lindquist E.A."/>
            <person name="Lipzen A."/>
            <person name="Lundell T."/>
            <person name="Morin E."/>
            <person name="Murat C."/>
            <person name="Sun H."/>
            <person name="Tunlid A."/>
            <person name="Henrissat B."/>
            <person name="Grigoriev I.V."/>
            <person name="Hibbett D.S."/>
            <person name="Martin F."/>
            <person name="Nordberg H.P."/>
            <person name="Cantor M.N."/>
            <person name="Hua S.X."/>
        </authorList>
    </citation>
    <scope>NUCLEOTIDE SEQUENCE [LARGE SCALE GENOMIC DNA]</scope>
    <source>
        <strain evidence="2 3">UH-Slu-Lm8-n1</strain>
    </source>
</reference>
<evidence type="ECO:0000256" key="1">
    <source>
        <dbReference type="SAM" id="MobiDB-lite"/>
    </source>
</evidence>
<feature type="region of interest" description="Disordered" evidence="1">
    <location>
        <begin position="23"/>
        <end position="55"/>
    </location>
</feature>
<dbReference type="Proteomes" id="UP000054485">
    <property type="component" value="Unassembled WGS sequence"/>
</dbReference>
<reference evidence="3" key="2">
    <citation type="submission" date="2015-01" db="EMBL/GenBank/DDBJ databases">
        <title>Evolutionary Origins and Diversification of the Mycorrhizal Mutualists.</title>
        <authorList>
            <consortium name="DOE Joint Genome Institute"/>
            <consortium name="Mycorrhizal Genomics Consortium"/>
            <person name="Kohler A."/>
            <person name="Kuo A."/>
            <person name="Nagy L.G."/>
            <person name="Floudas D."/>
            <person name="Copeland A."/>
            <person name="Barry K.W."/>
            <person name="Cichocki N."/>
            <person name="Veneault-Fourrey C."/>
            <person name="LaButti K."/>
            <person name="Lindquist E.A."/>
            <person name="Lipzen A."/>
            <person name="Lundell T."/>
            <person name="Morin E."/>
            <person name="Murat C."/>
            <person name="Riley R."/>
            <person name="Ohm R."/>
            <person name="Sun H."/>
            <person name="Tunlid A."/>
            <person name="Henrissat B."/>
            <person name="Grigoriev I.V."/>
            <person name="Hibbett D.S."/>
            <person name="Martin F."/>
        </authorList>
    </citation>
    <scope>NUCLEOTIDE SEQUENCE [LARGE SCALE GENOMIC DNA]</scope>
    <source>
        <strain evidence="3">UH-Slu-Lm8-n1</strain>
    </source>
</reference>
<protein>
    <submittedName>
        <fullName evidence="2">Uncharacterized protein</fullName>
    </submittedName>
</protein>
<dbReference type="AlphaFoldDB" id="A0A0D0BBX8"/>
<proteinExistence type="predicted"/>